<evidence type="ECO:0000313" key="1">
    <source>
        <dbReference type="EMBL" id="KAJ8115854.1"/>
    </source>
</evidence>
<sequence length="224" mass="24587">MESYEYQGYLASDLRPTPVILTSQSTLDAVDKICKNQLPTIPHANHLTLKAEVKWPSSIKKLWDKPESSMPNRAYRCSSDGVVLASLFIPRELNPAAEPTGLSPQFHSPCETPMGAFDSTSKATLQELDVRSSGSPNSWETISGSNDSDSPPVSPSPRSNASQASDRMEGRRAIGRALVSVQDRVSIDDWLEGIEEMRNQGTELETFYSILALGQEEEGGMRDL</sequence>
<evidence type="ECO:0000313" key="2">
    <source>
        <dbReference type="Proteomes" id="UP001153331"/>
    </source>
</evidence>
<dbReference type="Proteomes" id="UP001153331">
    <property type="component" value="Unassembled WGS sequence"/>
</dbReference>
<dbReference type="EMBL" id="JAPHNI010000119">
    <property type="protein sequence ID" value="KAJ8115854.1"/>
    <property type="molecule type" value="Genomic_DNA"/>
</dbReference>
<name>A0ACC2ILA6_9PLEO</name>
<keyword evidence="2" id="KW-1185">Reference proteome</keyword>
<comment type="caution">
    <text evidence="1">The sequence shown here is derived from an EMBL/GenBank/DDBJ whole genome shotgun (WGS) entry which is preliminary data.</text>
</comment>
<accession>A0ACC2ILA6</accession>
<organism evidence="1 2">
    <name type="scientific">Boeremia exigua</name>
    <dbReference type="NCBI Taxonomy" id="749465"/>
    <lineage>
        <taxon>Eukaryota</taxon>
        <taxon>Fungi</taxon>
        <taxon>Dikarya</taxon>
        <taxon>Ascomycota</taxon>
        <taxon>Pezizomycotina</taxon>
        <taxon>Dothideomycetes</taxon>
        <taxon>Pleosporomycetidae</taxon>
        <taxon>Pleosporales</taxon>
        <taxon>Pleosporineae</taxon>
        <taxon>Didymellaceae</taxon>
        <taxon>Boeremia</taxon>
    </lineage>
</organism>
<proteinExistence type="predicted"/>
<gene>
    <name evidence="1" type="ORF">OPT61_g2588</name>
</gene>
<protein>
    <submittedName>
        <fullName evidence="1">Uncharacterized protein</fullName>
    </submittedName>
</protein>
<reference evidence="1" key="1">
    <citation type="submission" date="2022-11" db="EMBL/GenBank/DDBJ databases">
        <title>Genome Sequence of Boeremia exigua.</title>
        <authorList>
            <person name="Buettner E."/>
        </authorList>
    </citation>
    <scope>NUCLEOTIDE SEQUENCE</scope>
    <source>
        <strain evidence="1">CU02</strain>
    </source>
</reference>